<dbReference type="InterPro" id="IPR000163">
    <property type="entry name" value="Prohibitin"/>
</dbReference>
<organism evidence="4 5">
    <name type="scientific">Tepidibacillus fermentans</name>
    <dbReference type="NCBI Taxonomy" id="1281767"/>
    <lineage>
        <taxon>Bacteria</taxon>
        <taxon>Bacillati</taxon>
        <taxon>Bacillota</taxon>
        <taxon>Bacilli</taxon>
        <taxon>Bacillales</taxon>
        <taxon>Bacillaceae</taxon>
        <taxon>Tepidibacillus</taxon>
    </lineage>
</organism>
<feature type="coiled-coil region" evidence="1">
    <location>
        <begin position="189"/>
        <end position="251"/>
    </location>
</feature>
<dbReference type="SMART" id="SM00244">
    <property type="entry name" value="PHB"/>
    <property type="match status" value="1"/>
</dbReference>
<dbReference type="OrthoDB" id="9812991at2"/>
<gene>
    <name evidence="4" type="ORF">EDD72_104120</name>
</gene>
<reference evidence="4 5" key="1">
    <citation type="submission" date="2019-03" db="EMBL/GenBank/DDBJ databases">
        <title>Genomic Encyclopedia of Type Strains, Phase IV (KMG-IV): sequencing the most valuable type-strain genomes for metagenomic binning, comparative biology and taxonomic classification.</title>
        <authorList>
            <person name="Goeker M."/>
        </authorList>
    </citation>
    <scope>NUCLEOTIDE SEQUENCE [LARGE SCALE GENOMIC DNA]</scope>
    <source>
        <strain evidence="4 5">DSM 23802</strain>
    </source>
</reference>
<feature type="domain" description="Band 7" evidence="3">
    <location>
        <begin position="36"/>
        <end position="197"/>
    </location>
</feature>
<dbReference type="EMBL" id="SMAB01000004">
    <property type="protein sequence ID" value="TCS83565.1"/>
    <property type="molecule type" value="Genomic_DNA"/>
</dbReference>
<dbReference type="Proteomes" id="UP000295788">
    <property type="component" value="Unassembled WGS sequence"/>
</dbReference>
<dbReference type="PANTHER" id="PTHR23222:SF0">
    <property type="entry name" value="PROHIBITIN 1"/>
    <property type="match status" value="1"/>
</dbReference>
<dbReference type="InterPro" id="IPR036013">
    <property type="entry name" value="Band_7/SPFH_dom_sf"/>
</dbReference>
<keyword evidence="1" id="KW-0175">Coiled coil</keyword>
<accession>A0A4R3KJ06</accession>
<dbReference type="AlphaFoldDB" id="A0A4R3KJ06"/>
<keyword evidence="5" id="KW-1185">Reference proteome</keyword>
<name>A0A4R3KJ06_9BACI</name>
<feature type="transmembrane region" description="Helical" evidence="2">
    <location>
        <begin position="20"/>
        <end position="41"/>
    </location>
</feature>
<keyword evidence="2" id="KW-0812">Transmembrane</keyword>
<keyword evidence="2" id="KW-1133">Transmembrane helix</keyword>
<evidence type="ECO:0000256" key="1">
    <source>
        <dbReference type="SAM" id="Coils"/>
    </source>
</evidence>
<proteinExistence type="predicted"/>
<evidence type="ECO:0000256" key="2">
    <source>
        <dbReference type="SAM" id="Phobius"/>
    </source>
</evidence>
<sequence>METEKVVDMIPKNPKNLKKIFVFSFIIFIVILLIFNSFVIVDAGNRGVVTQLGAVQDRVLNEGLHFKIPFIQEIIPMEVRVQKEQTEQTAASKDLQVVTTTVAVNFHLNPDIVNKLYQQVGMSYKERIVAPAIGESLKAVTAQYTAEELISKRQEVSTKVKETLAKKLATYYMQLDEINITEFKFSDEYNQAIEQKQIAEQQALKAKLDLQRVEIEAKQKIEQAKAEAESLKLQKQEVTKELIELRKIEAQMEAIKKWDGKLPNVTGGSVPFIDVNGLQK</sequence>
<dbReference type="PRINTS" id="PR00679">
    <property type="entry name" value="PROHIBITIN"/>
</dbReference>
<evidence type="ECO:0000259" key="3">
    <source>
        <dbReference type="SMART" id="SM00244"/>
    </source>
</evidence>
<dbReference type="PANTHER" id="PTHR23222">
    <property type="entry name" value="PROHIBITIN"/>
    <property type="match status" value="1"/>
</dbReference>
<evidence type="ECO:0000313" key="4">
    <source>
        <dbReference type="EMBL" id="TCS83565.1"/>
    </source>
</evidence>
<protein>
    <submittedName>
        <fullName evidence="4">SPFH domain-containing protein</fullName>
    </submittedName>
</protein>
<comment type="caution">
    <text evidence="4">The sequence shown here is derived from an EMBL/GenBank/DDBJ whole genome shotgun (WGS) entry which is preliminary data.</text>
</comment>
<dbReference type="RefSeq" id="WP_132767498.1">
    <property type="nucleotide sequence ID" value="NZ_SMAB01000004.1"/>
</dbReference>
<dbReference type="CDD" id="cd03401">
    <property type="entry name" value="SPFH_prohibitin"/>
    <property type="match status" value="1"/>
</dbReference>
<dbReference type="InterPro" id="IPR001107">
    <property type="entry name" value="Band_7"/>
</dbReference>
<keyword evidence="2" id="KW-0472">Membrane</keyword>
<evidence type="ECO:0000313" key="5">
    <source>
        <dbReference type="Proteomes" id="UP000295788"/>
    </source>
</evidence>
<dbReference type="Pfam" id="PF01145">
    <property type="entry name" value="Band_7"/>
    <property type="match status" value="1"/>
</dbReference>
<dbReference type="GO" id="GO:0016020">
    <property type="term" value="C:membrane"/>
    <property type="evidence" value="ECO:0007669"/>
    <property type="project" value="InterPro"/>
</dbReference>
<dbReference type="SUPFAM" id="SSF117892">
    <property type="entry name" value="Band 7/SPFH domain"/>
    <property type="match status" value="1"/>
</dbReference>
<dbReference type="Gene3D" id="3.30.479.30">
    <property type="entry name" value="Band 7 domain"/>
    <property type="match status" value="1"/>
</dbReference>